<protein>
    <recommendedName>
        <fullName evidence="2">RNase H type-1 domain-containing protein</fullName>
    </recommendedName>
</protein>
<gene>
    <name evidence="3" type="ORF">Ddye_004901</name>
</gene>
<proteinExistence type="predicted"/>
<dbReference type="InterPro" id="IPR053151">
    <property type="entry name" value="RNase_H-like"/>
</dbReference>
<dbReference type="Pfam" id="PF13456">
    <property type="entry name" value="RVT_3"/>
    <property type="match status" value="1"/>
</dbReference>
<dbReference type="Proteomes" id="UP001280121">
    <property type="component" value="Unassembled WGS sequence"/>
</dbReference>
<dbReference type="InterPro" id="IPR002156">
    <property type="entry name" value="RNaseH_domain"/>
</dbReference>
<feature type="chain" id="PRO_5042246582" description="RNase H type-1 domain-containing protein" evidence="1">
    <location>
        <begin position="25"/>
        <end position="234"/>
    </location>
</feature>
<dbReference type="InterPro" id="IPR012337">
    <property type="entry name" value="RNaseH-like_sf"/>
</dbReference>
<reference evidence="3" key="1">
    <citation type="journal article" date="2023" name="Plant J.">
        <title>Genome sequences and population genomics provide insights into the demographic history, inbreeding, and mutation load of two 'living fossil' tree species of Dipteronia.</title>
        <authorList>
            <person name="Feng Y."/>
            <person name="Comes H.P."/>
            <person name="Chen J."/>
            <person name="Zhu S."/>
            <person name="Lu R."/>
            <person name="Zhang X."/>
            <person name="Li P."/>
            <person name="Qiu J."/>
            <person name="Olsen K.M."/>
            <person name="Qiu Y."/>
        </authorList>
    </citation>
    <scope>NUCLEOTIDE SEQUENCE</scope>
    <source>
        <strain evidence="3">KIB01</strain>
    </source>
</reference>
<accession>A0AAD9XFC9</accession>
<dbReference type="GO" id="GO:0003676">
    <property type="term" value="F:nucleic acid binding"/>
    <property type="evidence" value="ECO:0007669"/>
    <property type="project" value="InterPro"/>
</dbReference>
<feature type="domain" description="RNase H type-1" evidence="2">
    <location>
        <begin position="97"/>
        <end position="220"/>
    </location>
</feature>
<dbReference type="PANTHER" id="PTHR47723:SF22">
    <property type="entry name" value="RNASE H TYPE-1 DOMAIN-CONTAINING PROTEIN"/>
    <property type="match status" value="1"/>
</dbReference>
<keyword evidence="4" id="KW-1185">Reference proteome</keyword>
<dbReference type="InterPro" id="IPR036397">
    <property type="entry name" value="RNaseH_sf"/>
</dbReference>
<evidence type="ECO:0000259" key="2">
    <source>
        <dbReference type="Pfam" id="PF13456"/>
    </source>
</evidence>
<dbReference type="Gene3D" id="3.30.420.10">
    <property type="entry name" value="Ribonuclease H-like superfamily/Ribonuclease H"/>
    <property type="match status" value="1"/>
</dbReference>
<name>A0AAD9XFC9_9ROSI</name>
<dbReference type="CDD" id="cd06222">
    <property type="entry name" value="RNase_H_like"/>
    <property type="match status" value="1"/>
</dbReference>
<evidence type="ECO:0000313" key="4">
    <source>
        <dbReference type="Proteomes" id="UP001280121"/>
    </source>
</evidence>
<comment type="caution">
    <text evidence="3">The sequence shown here is derived from an EMBL/GenBank/DDBJ whole genome shotgun (WGS) entry which is preliminary data.</text>
</comment>
<dbReference type="SUPFAM" id="SSF53098">
    <property type="entry name" value="Ribonuclease H-like"/>
    <property type="match status" value="1"/>
</dbReference>
<evidence type="ECO:0000256" key="1">
    <source>
        <dbReference type="SAM" id="SignalP"/>
    </source>
</evidence>
<dbReference type="GO" id="GO:0004523">
    <property type="term" value="F:RNA-DNA hybrid ribonuclease activity"/>
    <property type="evidence" value="ECO:0007669"/>
    <property type="project" value="InterPro"/>
</dbReference>
<dbReference type="EMBL" id="JANJYI010000002">
    <property type="protein sequence ID" value="KAK2658368.1"/>
    <property type="molecule type" value="Genomic_DNA"/>
</dbReference>
<keyword evidence="1" id="KW-0732">Signal</keyword>
<dbReference type="InterPro" id="IPR044730">
    <property type="entry name" value="RNase_H-like_dom_plant"/>
</dbReference>
<dbReference type="PANTHER" id="PTHR47723">
    <property type="entry name" value="OS05G0353850 PROTEIN"/>
    <property type="match status" value="1"/>
</dbReference>
<organism evidence="3 4">
    <name type="scientific">Dipteronia dyeriana</name>
    <dbReference type="NCBI Taxonomy" id="168575"/>
    <lineage>
        <taxon>Eukaryota</taxon>
        <taxon>Viridiplantae</taxon>
        <taxon>Streptophyta</taxon>
        <taxon>Embryophyta</taxon>
        <taxon>Tracheophyta</taxon>
        <taxon>Spermatophyta</taxon>
        <taxon>Magnoliopsida</taxon>
        <taxon>eudicotyledons</taxon>
        <taxon>Gunneridae</taxon>
        <taxon>Pentapetalae</taxon>
        <taxon>rosids</taxon>
        <taxon>malvids</taxon>
        <taxon>Sapindales</taxon>
        <taxon>Sapindaceae</taxon>
        <taxon>Hippocastanoideae</taxon>
        <taxon>Acereae</taxon>
        <taxon>Dipteronia</taxon>
    </lineage>
</organism>
<sequence>MRKCARAWSFLFSVVVWTIWESMNEKVFKDGAANVSQAEDMVCFRVAWWFKNLGKGSSNSITTLIWKIKEGCINSTITKSRKVVEWVPPPNGSFKFNVDGLTRGSPCQAGIGGVLRDHKGKVLFLFSNTIGIHDAVTTEIMSLAKACFLCLGKPELCGKIIEFVSDSMLIVSWINGRGIKSIKHFQMIYDLHNQISSIDHARVVYCSRASNSFTDMLAKQGFEGGREILSWSVF</sequence>
<dbReference type="AlphaFoldDB" id="A0AAD9XFC9"/>
<feature type="signal peptide" evidence="1">
    <location>
        <begin position="1"/>
        <end position="24"/>
    </location>
</feature>
<evidence type="ECO:0000313" key="3">
    <source>
        <dbReference type="EMBL" id="KAK2658368.1"/>
    </source>
</evidence>